<dbReference type="EMBL" id="JAQGFR010000116">
    <property type="protein sequence ID" value="MEB8513415.1"/>
    <property type="molecule type" value="Genomic_DNA"/>
</dbReference>
<keyword evidence="2" id="KW-1185">Reference proteome</keyword>
<name>A0ABU6FRE8_9PROT</name>
<protein>
    <submittedName>
        <fullName evidence="1">Uncharacterized protein</fullName>
    </submittedName>
</protein>
<reference evidence="1 2" key="1">
    <citation type="submission" date="2022-11" db="EMBL/GenBank/DDBJ databases">
        <title>Comparative genomics analysis of Acidithiobacillus ferriphilus.</title>
        <authorList>
            <person name="Ma L."/>
        </authorList>
    </citation>
    <scope>NUCLEOTIDE SEQUENCE [LARGE SCALE GENOMIC DNA]</scope>
    <source>
        <strain evidence="1 2">DY15</strain>
    </source>
</reference>
<dbReference type="Proteomes" id="UP001308776">
    <property type="component" value="Unassembled WGS sequence"/>
</dbReference>
<comment type="caution">
    <text evidence="1">The sequence shown here is derived from an EMBL/GenBank/DDBJ whole genome shotgun (WGS) entry which is preliminary data.</text>
</comment>
<evidence type="ECO:0000313" key="1">
    <source>
        <dbReference type="EMBL" id="MEB8513415.1"/>
    </source>
</evidence>
<proteinExistence type="predicted"/>
<accession>A0ABU6FRE8</accession>
<dbReference type="RefSeq" id="WP_064218071.1">
    <property type="nucleotide sequence ID" value="NZ_CP151687.1"/>
</dbReference>
<sequence length="104" mass="11347">MGSPTGVTVNTVRNTRRGSDYYGSCELCGKECSEHFVAAKRQVWVRDNGQHYCGHGSGGTYGHLDCLTKQFGDLVNQETLQRDGRVLLLPVGGFDDLQGGSDEH</sequence>
<organism evidence="1 2">
    <name type="scientific">Acidithiobacillus ferriphilus</name>
    <dbReference type="NCBI Taxonomy" id="1689834"/>
    <lineage>
        <taxon>Bacteria</taxon>
        <taxon>Pseudomonadati</taxon>
        <taxon>Pseudomonadota</taxon>
        <taxon>Acidithiobacillia</taxon>
        <taxon>Acidithiobacillales</taxon>
        <taxon>Acidithiobacillaceae</taxon>
        <taxon>Acidithiobacillus</taxon>
    </lineage>
</organism>
<evidence type="ECO:0000313" key="2">
    <source>
        <dbReference type="Proteomes" id="UP001308776"/>
    </source>
</evidence>
<gene>
    <name evidence="1" type="ORF">OW717_05110</name>
</gene>